<dbReference type="PROSITE" id="PS51898">
    <property type="entry name" value="TYR_RECOMBINASE"/>
    <property type="match status" value="1"/>
</dbReference>
<feature type="domain" description="Tyr recombinase" evidence="5">
    <location>
        <begin position="692"/>
        <end position="894"/>
    </location>
</feature>
<evidence type="ECO:0000256" key="3">
    <source>
        <dbReference type="SAM" id="MobiDB-lite"/>
    </source>
</evidence>
<proteinExistence type="predicted"/>
<dbReference type="EMBL" id="VSWD01000012">
    <property type="protein sequence ID" value="KAK3086217.1"/>
    <property type="molecule type" value="Genomic_DNA"/>
</dbReference>
<dbReference type="Pfam" id="PF00078">
    <property type="entry name" value="RVT_1"/>
    <property type="match status" value="1"/>
</dbReference>
<organism evidence="6 7">
    <name type="scientific">Pinctada imbricata</name>
    <name type="common">Atlantic pearl-oyster</name>
    <name type="synonym">Pinctada martensii</name>
    <dbReference type="NCBI Taxonomy" id="66713"/>
    <lineage>
        <taxon>Eukaryota</taxon>
        <taxon>Metazoa</taxon>
        <taxon>Spiralia</taxon>
        <taxon>Lophotrochozoa</taxon>
        <taxon>Mollusca</taxon>
        <taxon>Bivalvia</taxon>
        <taxon>Autobranchia</taxon>
        <taxon>Pteriomorphia</taxon>
        <taxon>Pterioida</taxon>
        <taxon>Pterioidea</taxon>
        <taxon>Pteriidae</taxon>
        <taxon>Pinctada</taxon>
    </lineage>
</organism>
<dbReference type="PROSITE" id="PS50878">
    <property type="entry name" value="RT_POL"/>
    <property type="match status" value="1"/>
</dbReference>
<reference evidence="6" key="1">
    <citation type="submission" date="2019-08" db="EMBL/GenBank/DDBJ databases">
        <title>The improved chromosome-level genome for the pearl oyster Pinctada fucata martensii using PacBio sequencing and Hi-C.</title>
        <authorList>
            <person name="Zheng Z."/>
        </authorList>
    </citation>
    <scope>NUCLEOTIDE SEQUENCE</scope>
    <source>
        <strain evidence="6">ZZ-2019</strain>
        <tissue evidence="6">Adductor muscle</tissue>
    </source>
</reference>
<dbReference type="AlphaFoldDB" id="A0AA89BPD6"/>
<dbReference type="Gene3D" id="3.10.10.10">
    <property type="entry name" value="HIV Type 1 Reverse Transcriptase, subunit A, domain 1"/>
    <property type="match status" value="1"/>
</dbReference>
<comment type="caution">
    <text evidence="6">The sequence shown here is derived from an EMBL/GenBank/DDBJ whole genome shotgun (WGS) entry which is preliminary data.</text>
</comment>
<dbReference type="Gene3D" id="1.10.443.10">
    <property type="entry name" value="Intergrase catalytic core"/>
    <property type="match status" value="1"/>
</dbReference>
<dbReference type="GO" id="GO:0003677">
    <property type="term" value="F:DNA binding"/>
    <property type="evidence" value="ECO:0007669"/>
    <property type="project" value="UniProtKB-KW"/>
</dbReference>
<dbReference type="Proteomes" id="UP001186944">
    <property type="component" value="Unassembled WGS sequence"/>
</dbReference>
<evidence type="ECO:0000256" key="2">
    <source>
        <dbReference type="ARBA" id="ARBA00023172"/>
    </source>
</evidence>
<feature type="compositionally biased region" description="Basic residues" evidence="3">
    <location>
        <begin position="386"/>
        <end position="396"/>
    </location>
</feature>
<dbReference type="InterPro" id="IPR043128">
    <property type="entry name" value="Rev_trsase/Diguanyl_cyclase"/>
</dbReference>
<name>A0AA89BPD6_PINIB</name>
<protein>
    <recommendedName>
        <fullName evidence="8">Tyr recombinase domain-containing protein</fullName>
    </recommendedName>
</protein>
<keyword evidence="7" id="KW-1185">Reference proteome</keyword>
<sequence length="903" mass="100445">MSNESLNVIEKEISELRVKKAVEMVESPHHDQIQVFSNIFIRPKRDGGLRPIFNLKELNKYIQYEHFKMEGFHVVKNLLQKDDYMVKVDLKDAYLTVNIHENFRKFLRLRNSQGQILQFRALPFGLASGPRLFTKIMKPVVARTTETTRGASCNLFRRHTTDEQESHCSGEGQRLSNLAVTKSGIHSELGKVRIDTMSKNRVSGINDQFGVNGSIVISRENSKNFNEMQISSFSRESDHSGGSKPSGSSKFSKRRNCTKHIIRTTNADASNKTFANKQNLSSRDNTFPSLQRGDPLVDQPCSSLQWKANIDTQPRSDNRDRCIKSGLGWCLSGHENGGTLDNGRKITTHKFSGTKSSPFSTTINNKNKEKHISSLENGQYNCSSSHKPHGGNKVKGTKSNNSSNLGILLGEGDNSHSGIPSRSTEQSSGLGESPCKLLLPVETKYKHVQPVEQNMGPHRSRSVCRQTEQSSTQLLQPQTGPRSIGGGCISDGMEESQCICISSILSDNEGACQSNERGIRFSNNNTILANTCSIPNAPEHDSRLPNTTATIEGPTAVTGRGVSSPGCELDTQASGMESVRKQAKAKGLSKGASSLLVSSWRKGTQSSYNTCWKYWDSWCCERNLDSFQAPVEQVANYLADLYDKGYAYSSINTYRSAISACHVGVNSTPIGQHSVICRLMGGIFNERPTKPRYTCTWDVDTVLRFLNSNEDNEKLSLKDLTLKVTMLIALSTACRSSEVSRLDMNYMVIDDDSIMFSVPTLTKGRRCGEPPIEIKIGKFRAEPKLDVVTCILEYINRTQDIRGNETVLLISHIKPHKQVRPCTVAKWLKQIMQMAGIDISTFKAHSTRSASTSKANKQGLSAPQIMKMAKWRSECTFKRFYNRTIEGVGENPANRFSDAVFHI</sequence>
<evidence type="ECO:0000313" key="7">
    <source>
        <dbReference type="Proteomes" id="UP001186944"/>
    </source>
</evidence>
<feature type="region of interest" description="Disordered" evidence="3">
    <location>
        <begin position="450"/>
        <end position="483"/>
    </location>
</feature>
<dbReference type="SUPFAM" id="SSF56672">
    <property type="entry name" value="DNA/RNA polymerases"/>
    <property type="match status" value="1"/>
</dbReference>
<dbReference type="InterPro" id="IPR002104">
    <property type="entry name" value="Integrase_catalytic"/>
</dbReference>
<keyword evidence="1" id="KW-0238">DNA-binding</keyword>
<feature type="compositionally biased region" description="Polar residues" evidence="3">
    <location>
        <begin position="463"/>
        <end position="481"/>
    </location>
</feature>
<feature type="region of interest" description="Disordered" evidence="3">
    <location>
        <begin position="381"/>
        <end position="433"/>
    </location>
</feature>
<dbReference type="InterPro" id="IPR011010">
    <property type="entry name" value="DNA_brk_join_enz"/>
</dbReference>
<feature type="domain" description="Reverse transcriptase" evidence="4">
    <location>
        <begin position="23"/>
        <end position="216"/>
    </location>
</feature>
<dbReference type="PANTHER" id="PTHR35617:SF3">
    <property type="entry name" value="CORE-BINDING (CB) DOMAIN-CONTAINING PROTEIN"/>
    <property type="match status" value="1"/>
</dbReference>
<dbReference type="InterPro" id="IPR000477">
    <property type="entry name" value="RT_dom"/>
</dbReference>
<dbReference type="PANTHER" id="PTHR35617">
    <property type="entry name" value="PHAGE_INTEGRASE DOMAIN-CONTAINING PROTEIN"/>
    <property type="match status" value="1"/>
</dbReference>
<keyword evidence="2" id="KW-0233">DNA recombination</keyword>
<dbReference type="InterPro" id="IPR043502">
    <property type="entry name" value="DNA/RNA_pol_sf"/>
</dbReference>
<evidence type="ECO:0000256" key="1">
    <source>
        <dbReference type="ARBA" id="ARBA00023125"/>
    </source>
</evidence>
<feature type="region of interest" description="Disordered" evidence="3">
    <location>
        <begin position="232"/>
        <end position="256"/>
    </location>
</feature>
<dbReference type="Pfam" id="PF00589">
    <property type="entry name" value="Phage_integrase"/>
    <property type="match status" value="1"/>
</dbReference>
<dbReference type="InterPro" id="IPR013762">
    <property type="entry name" value="Integrase-like_cat_sf"/>
</dbReference>
<dbReference type="GO" id="GO:0015074">
    <property type="term" value="P:DNA integration"/>
    <property type="evidence" value="ECO:0007669"/>
    <property type="project" value="InterPro"/>
</dbReference>
<dbReference type="Gene3D" id="3.30.70.270">
    <property type="match status" value="1"/>
</dbReference>
<dbReference type="SUPFAM" id="SSF56349">
    <property type="entry name" value="DNA breaking-rejoining enzymes"/>
    <property type="match status" value="1"/>
</dbReference>
<dbReference type="GO" id="GO:0006310">
    <property type="term" value="P:DNA recombination"/>
    <property type="evidence" value="ECO:0007669"/>
    <property type="project" value="UniProtKB-KW"/>
</dbReference>
<gene>
    <name evidence="6" type="ORF">FSP39_015360</name>
</gene>
<evidence type="ECO:0000313" key="6">
    <source>
        <dbReference type="EMBL" id="KAK3086217.1"/>
    </source>
</evidence>
<evidence type="ECO:0000259" key="4">
    <source>
        <dbReference type="PROSITE" id="PS50878"/>
    </source>
</evidence>
<evidence type="ECO:0000259" key="5">
    <source>
        <dbReference type="PROSITE" id="PS51898"/>
    </source>
</evidence>
<dbReference type="Gene3D" id="1.10.150.130">
    <property type="match status" value="1"/>
</dbReference>
<evidence type="ECO:0008006" key="8">
    <source>
        <dbReference type="Google" id="ProtNLM"/>
    </source>
</evidence>
<dbReference type="InterPro" id="IPR010998">
    <property type="entry name" value="Integrase_recombinase_N"/>
</dbReference>
<accession>A0AA89BPD6</accession>
<feature type="compositionally biased region" description="Polar residues" evidence="3">
    <location>
        <begin position="415"/>
        <end position="430"/>
    </location>
</feature>